<evidence type="ECO:0000313" key="2">
    <source>
        <dbReference type="EMBL" id="GFY92383.1"/>
    </source>
</evidence>
<reference evidence="2 3" key="1">
    <citation type="submission" date="2019-07" db="EMBL/GenBank/DDBJ databases">
        <title>De Novo Assembly of kiwifruit Actinidia rufa.</title>
        <authorList>
            <person name="Sugita-Konishi S."/>
            <person name="Sato K."/>
            <person name="Mori E."/>
            <person name="Abe Y."/>
            <person name="Kisaki G."/>
            <person name="Hamano K."/>
            <person name="Suezawa K."/>
            <person name="Otani M."/>
            <person name="Fukuda T."/>
            <person name="Manabe T."/>
            <person name="Gomi K."/>
            <person name="Tabuchi M."/>
            <person name="Akimitsu K."/>
            <person name="Kataoka I."/>
        </authorList>
    </citation>
    <scope>NUCLEOTIDE SEQUENCE [LARGE SCALE GENOMIC DNA]</scope>
    <source>
        <strain evidence="3">cv. Fuchu</strain>
    </source>
</reference>
<comment type="caution">
    <text evidence="2">The sequence shown here is derived from an EMBL/GenBank/DDBJ whole genome shotgun (WGS) entry which is preliminary data.</text>
</comment>
<protein>
    <submittedName>
        <fullName evidence="2">Uncharacterized protein</fullName>
    </submittedName>
</protein>
<dbReference type="Proteomes" id="UP000585474">
    <property type="component" value="Unassembled WGS sequence"/>
</dbReference>
<feature type="region of interest" description="Disordered" evidence="1">
    <location>
        <begin position="164"/>
        <end position="183"/>
    </location>
</feature>
<evidence type="ECO:0000313" key="3">
    <source>
        <dbReference type="Proteomes" id="UP000585474"/>
    </source>
</evidence>
<sequence>MLVCSVGDRSPHCPNNEKVARGWRLRIHTYLLTQLRRKKEGKPIFHSCMRSLFIGNFNWGDYCNCIHRRSSKLVPSGNGLSSFMVLHSNRDALYTRRFILGAFYSLERRGEEPTLASVIQPASQSTRSSLPLPSMLPFQSGFQIRFPPFSVSAFPAASYAIERRSSGSPSRTGSPREKFGASTAKPIEATTAVAIPQAVDKLRSGI</sequence>
<organism evidence="2 3">
    <name type="scientific">Actinidia rufa</name>
    <dbReference type="NCBI Taxonomy" id="165716"/>
    <lineage>
        <taxon>Eukaryota</taxon>
        <taxon>Viridiplantae</taxon>
        <taxon>Streptophyta</taxon>
        <taxon>Embryophyta</taxon>
        <taxon>Tracheophyta</taxon>
        <taxon>Spermatophyta</taxon>
        <taxon>Magnoliopsida</taxon>
        <taxon>eudicotyledons</taxon>
        <taxon>Gunneridae</taxon>
        <taxon>Pentapetalae</taxon>
        <taxon>asterids</taxon>
        <taxon>Ericales</taxon>
        <taxon>Actinidiaceae</taxon>
        <taxon>Actinidia</taxon>
    </lineage>
</organism>
<dbReference type="EMBL" id="BJWL01000008">
    <property type="protein sequence ID" value="GFY92383.1"/>
    <property type="molecule type" value="Genomic_DNA"/>
</dbReference>
<name>A0A7J0F189_9ERIC</name>
<gene>
    <name evidence="2" type="ORF">Acr_08g0007790</name>
</gene>
<dbReference type="AlphaFoldDB" id="A0A7J0F189"/>
<proteinExistence type="predicted"/>
<keyword evidence="3" id="KW-1185">Reference proteome</keyword>
<evidence type="ECO:0000256" key="1">
    <source>
        <dbReference type="SAM" id="MobiDB-lite"/>
    </source>
</evidence>
<accession>A0A7J0F189</accession>